<dbReference type="SMART" id="SM00333">
    <property type="entry name" value="TUDOR"/>
    <property type="match status" value="1"/>
</dbReference>
<keyword evidence="8" id="KW-0221">Differentiation</keyword>
<dbReference type="SUPFAM" id="SSF63748">
    <property type="entry name" value="Tudor/PWWP/MBT"/>
    <property type="match status" value="1"/>
</dbReference>
<dbReference type="SMART" id="SM00490">
    <property type="entry name" value="HELICc"/>
    <property type="match status" value="1"/>
</dbReference>
<evidence type="ECO:0000256" key="10">
    <source>
        <dbReference type="ARBA" id="ARBA00022806"/>
    </source>
</evidence>
<accession>A0A1B6GE76</accession>
<dbReference type="CDD" id="cd18791">
    <property type="entry name" value="SF2_C_RHA"/>
    <property type="match status" value="1"/>
</dbReference>
<dbReference type="Gene3D" id="2.30.30.140">
    <property type="match status" value="1"/>
</dbReference>
<evidence type="ECO:0000256" key="2">
    <source>
        <dbReference type="ARBA" id="ARBA00008792"/>
    </source>
</evidence>
<evidence type="ECO:0000256" key="15">
    <source>
        <dbReference type="ARBA" id="ARBA00047984"/>
    </source>
</evidence>
<dbReference type="EMBL" id="GECZ01009166">
    <property type="protein sequence ID" value="JAS60603.1"/>
    <property type="molecule type" value="Transcribed_RNA"/>
</dbReference>
<evidence type="ECO:0000256" key="9">
    <source>
        <dbReference type="ARBA" id="ARBA00022801"/>
    </source>
</evidence>
<dbReference type="SUPFAM" id="SSF52540">
    <property type="entry name" value="P-loop containing nucleoside triphosphate hydrolases"/>
    <property type="match status" value="1"/>
</dbReference>
<evidence type="ECO:0000256" key="7">
    <source>
        <dbReference type="ARBA" id="ARBA00022741"/>
    </source>
</evidence>
<keyword evidence="5" id="KW-0217">Developmental protein</keyword>
<proteinExistence type="inferred from homology"/>
<comment type="subcellular location">
    <subcellularLocation>
        <location evidence="1">Cytoplasm</location>
    </subcellularLocation>
</comment>
<dbReference type="InterPro" id="IPR027417">
    <property type="entry name" value="P-loop_NTPase"/>
</dbReference>
<dbReference type="Gene3D" id="2.40.50.90">
    <property type="match status" value="1"/>
</dbReference>
<gene>
    <name evidence="19" type="ORF">g.15802</name>
</gene>
<dbReference type="InterPro" id="IPR035437">
    <property type="entry name" value="SNase_OB-fold_sf"/>
</dbReference>
<reference evidence="19" key="1">
    <citation type="submission" date="2015-11" db="EMBL/GenBank/DDBJ databases">
        <title>De novo transcriptome assembly of four potential Pierce s Disease insect vectors from Arizona vineyards.</title>
        <authorList>
            <person name="Tassone E.E."/>
        </authorList>
    </citation>
    <scope>NUCLEOTIDE SEQUENCE</scope>
</reference>
<evidence type="ECO:0000256" key="4">
    <source>
        <dbReference type="ARBA" id="ARBA00013352"/>
    </source>
</evidence>
<dbReference type="GO" id="GO:0005737">
    <property type="term" value="C:cytoplasm"/>
    <property type="evidence" value="ECO:0007669"/>
    <property type="project" value="UniProtKB-SubCell"/>
</dbReference>
<dbReference type="InterPro" id="IPR002999">
    <property type="entry name" value="Tudor"/>
</dbReference>
<keyword evidence="11" id="KW-0067">ATP-binding</keyword>
<evidence type="ECO:0000259" key="18">
    <source>
        <dbReference type="PROSITE" id="PS51194"/>
    </source>
</evidence>
<dbReference type="InterPro" id="IPR036236">
    <property type="entry name" value="Znf_C2H2_sf"/>
</dbReference>
<dbReference type="PANTHER" id="PTHR18934:SF113">
    <property type="entry name" value="ATP-DEPENDENT RNA HELICASE TDRD9"/>
    <property type="match status" value="1"/>
</dbReference>
<organism evidence="19">
    <name type="scientific">Cuerna arida</name>
    <dbReference type="NCBI Taxonomy" id="1464854"/>
    <lineage>
        <taxon>Eukaryota</taxon>
        <taxon>Metazoa</taxon>
        <taxon>Ecdysozoa</taxon>
        <taxon>Arthropoda</taxon>
        <taxon>Hexapoda</taxon>
        <taxon>Insecta</taxon>
        <taxon>Pterygota</taxon>
        <taxon>Neoptera</taxon>
        <taxon>Paraneoptera</taxon>
        <taxon>Hemiptera</taxon>
        <taxon>Auchenorrhyncha</taxon>
        <taxon>Membracoidea</taxon>
        <taxon>Cicadellidae</taxon>
        <taxon>Cicadellinae</taxon>
        <taxon>Proconiini</taxon>
        <taxon>Cuerna</taxon>
    </lineage>
</organism>
<dbReference type="GO" id="GO:0007283">
    <property type="term" value="P:spermatogenesis"/>
    <property type="evidence" value="ECO:0007669"/>
    <property type="project" value="UniProtKB-KW"/>
</dbReference>
<dbReference type="SUPFAM" id="SSF57667">
    <property type="entry name" value="beta-beta-alpha zinc fingers"/>
    <property type="match status" value="1"/>
</dbReference>
<dbReference type="InterPro" id="IPR014001">
    <property type="entry name" value="Helicase_ATP-bd"/>
</dbReference>
<dbReference type="Pfam" id="PF00567">
    <property type="entry name" value="TUDOR"/>
    <property type="match status" value="1"/>
</dbReference>
<keyword evidence="9" id="KW-0378">Hydrolase</keyword>
<evidence type="ECO:0000259" key="17">
    <source>
        <dbReference type="PROSITE" id="PS51192"/>
    </source>
</evidence>
<comment type="catalytic activity">
    <reaction evidence="15">
        <text>ATP + H2O = ADP + phosphate + H(+)</text>
        <dbReference type="Rhea" id="RHEA:13065"/>
        <dbReference type="ChEBI" id="CHEBI:15377"/>
        <dbReference type="ChEBI" id="CHEBI:15378"/>
        <dbReference type="ChEBI" id="CHEBI:30616"/>
        <dbReference type="ChEBI" id="CHEBI:43474"/>
        <dbReference type="ChEBI" id="CHEBI:456216"/>
        <dbReference type="EC" id="3.6.4.13"/>
    </reaction>
</comment>
<evidence type="ECO:0000256" key="13">
    <source>
        <dbReference type="ARBA" id="ARBA00023158"/>
    </source>
</evidence>
<keyword evidence="12" id="KW-0744">Spermatogenesis</keyword>
<dbReference type="GO" id="GO:0003724">
    <property type="term" value="F:RNA helicase activity"/>
    <property type="evidence" value="ECO:0007669"/>
    <property type="project" value="UniProtKB-EC"/>
</dbReference>
<dbReference type="PROSITE" id="PS51192">
    <property type="entry name" value="HELICASE_ATP_BIND_1"/>
    <property type="match status" value="1"/>
</dbReference>
<protein>
    <recommendedName>
        <fullName evidence="4">Probable ATP-dependent RNA helicase spindle-E</fullName>
        <ecNumber evidence="3">3.6.4.13</ecNumber>
    </recommendedName>
</protein>
<dbReference type="GO" id="GO:0030154">
    <property type="term" value="P:cell differentiation"/>
    <property type="evidence" value="ECO:0007669"/>
    <property type="project" value="UniProtKB-KW"/>
</dbReference>
<dbReference type="GO" id="GO:0003723">
    <property type="term" value="F:RNA binding"/>
    <property type="evidence" value="ECO:0007669"/>
    <property type="project" value="TreeGrafter"/>
</dbReference>
<evidence type="ECO:0000259" key="16">
    <source>
        <dbReference type="PROSITE" id="PS50304"/>
    </source>
</evidence>
<dbReference type="SMART" id="SM00847">
    <property type="entry name" value="HA2"/>
    <property type="match status" value="1"/>
</dbReference>
<sequence length="1469" mass="167775">MTGKMSFAALVRDIPAGGRVNVKGGVTQGHVEKSTENITVEKYKPSVGKGSEYAAKIKAEADKAYFESITSLSHEVKRIDVTEGENSASQLFQPEELTSIGTLPNLRELNREEFTQVYQRYTFSPPEPSEQLQSIHKERDKILSMIELNQVCIIKGPTGCGKSTQIPQFILDSHVERGSHCNIIVTQPRRIAAIAIAQHICEERNWEVGGIVGYQVGLDKTVSEDTRLLYCTTGVLLEKLISAKHMNDYTHVLLDEVHEREEDMDFTLLIVKRLLRLNSPNVKVVLMSATMDVSRFAKYFEVILRNERQLAPFYEIKRESKFTVQVNYLDALRNLGEFPRSNRDEPNISKELYGLIPLMIQAFNRIDEVDYEKKRSNDQKGAVLIFLPGLYQIETLFDLLDLEDRKNPEVFSLWLCPLHSSITKEEQDKVRQYAPQGKRKIILSTNIAESSITIPDVKYVIDFCLTKHLVADPITGFTSLQLAWASHTNCIQREGRAGRVQDGRVYRLVDKDFYLFSMPKESVPEMQRCPLDIIVLKSKRLEENICPLHLIACVMDPPDLSNYEKTILKLKEIGALLTTCKGMNTDKDGDLTFFGKVMSSLPLDIHITKLILLGHIFDVLDEAIIMGSAMSVRNLFSEPFRMRLEAYNNKLLWADASESDSIAYLNAYVVWRNLTGIGKFNRSKASEDAWARKYMLQIKHLREVAKQEEDIKKRLKSFNIGSVRSASVEGLWKPTEKPIILKIVLAGAFYPHYFSRSVQNPSAETDAVRTLSGQSPFNSVYLQNMPHPAPLYLDQVKDCLRMNGVSDIMQLYSDDSRKVIVQFKQVDFPKEETVGDKRLHLDIPGEIVMPVYRAVKLRQLNIPIVINTYSASQVREELRKLSLRSRTSMLTVASTPEHKSPIKLTQQIIEIEITHVENAGHFYGHILPRDDRLINIHRLMNEKNRLRQVTGEVLEDLIYAAPYKDGDDEFMYYRAKVKRKFSTTDKEFVTVVFIDYGNTLDLLASELREMDSEKAQEELEKCPPYALHCTLAEVCPSIWSNQMGQWSDAANDYVTRIILNKSWHAEVYSCICEVASIYLFLRDNSKPSDSAPCTLNKVLVQKGYARNKEEDYFSKLNHVKRVEVQQSEQYNMESNAGCEDGIVKNLEKDLMSLPTTSGLSRVTLKGPNSPLEMKLYSMTRCSSQKEVKVEWNSVNSVLLDADPTDPHERLLVAGSVTQSVDGRRLTLNHTTALPNQNGLAALICLIFAPTIELRTDESLSQYTGALCGLGKLSNGQPLYKENDMEIIFDVEFTNEDILNVNKLRYWLNERFCNDDTEDMPDSHIIEAQNHIKEFIISLLQTRSQCHSIRVYHTPQPHIWGKLKPDHVFHPLPEANNADLSKFIYKLHEGVDINPMNGRTEIERLIRLLEKLEETLKSGLKPRQIYCDLCDAHFDYCPQLQLHMNTTYHQRLVKWLQSRANVLGLTFKKG</sequence>
<dbReference type="InterPro" id="IPR011545">
    <property type="entry name" value="DEAD/DEAH_box_helicase_dom"/>
</dbReference>
<dbReference type="Pfam" id="PF00271">
    <property type="entry name" value="Helicase_C"/>
    <property type="match status" value="1"/>
</dbReference>
<feature type="domain" description="Helicase C-terminal" evidence="18">
    <location>
        <begin position="364"/>
        <end position="542"/>
    </location>
</feature>
<evidence type="ECO:0000256" key="1">
    <source>
        <dbReference type="ARBA" id="ARBA00004496"/>
    </source>
</evidence>
<dbReference type="GO" id="GO:0005524">
    <property type="term" value="F:ATP binding"/>
    <property type="evidence" value="ECO:0007669"/>
    <property type="project" value="UniProtKB-KW"/>
</dbReference>
<evidence type="ECO:0000256" key="11">
    <source>
        <dbReference type="ARBA" id="ARBA00022840"/>
    </source>
</evidence>
<feature type="domain" description="Helicase ATP-binding" evidence="17">
    <location>
        <begin position="143"/>
        <end position="309"/>
    </location>
</feature>
<dbReference type="PROSITE" id="PS50304">
    <property type="entry name" value="TUDOR"/>
    <property type="match status" value="1"/>
</dbReference>
<name>A0A1B6GE76_9HEMI</name>
<dbReference type="GO" id="GO:0031047">
    <property type="term" value="P:regulatory ncRNA-mediated gene silencing"/>
    <property type="evidence" value="ECO:0007669"/>
    <property type="project" value="UniProtKB-KW"/>
</dbReference>
<dbReference type="InterPro" id="IPR013087">
    <property type="entry name" value="Znf_C2H2_type"/>
</dbReference>
<keyword evidence="14" id="KW-0469">Meiosis</keyword>
<dbReference type="PANTHER" id="PTHR18934">
    <property type="entry name" value="ATP-DEPENDENT RNA HELICASE"/>
    <property type="match status" value="1"/>
</dbReference>
<evidence type="ECO:0000256" key="14">
    <source>
        <dbReference type="ARBA" id="ARBA00023254"/>
    </source>
</evidence>
<evidence type="ECO:0000256" key="6">
    <source>
        <dbReference type="ARBA" id="ARBA00022490"/>
    </source>
</evidence>
<dbReference type="Gene3D" id="1.20.120.1080">
    <property type="match status" value="1"/>
</dbReference>
<dbReference type="GO" id="GO:0016787">
    <property type="term" value="F:hydrolase activity"/>
    <property type="evidence" value="ECO:0007669"/>
    <property type="project" value="UniProtKB-KW"/>
</dbReference>
<dbReference type="Pfam" id="PF21010">
    <property type="entry name" value="HA2_C"/>
    <property type="match status" value="1"/>
</dbReference>
<evidence type="ECO:0000256" key="3">
    <source>
        <dbReference type="ARBA" id="ARBA00012552"/>
    </source>
</evidence>
<feature type="domain" description="Tudor" evidence="16">
    <location>
        <begin position="955"/>
        <end position="1017"/>
    </location>
</feature>
<keyword evidence="7" id="KW-0547">Nucleotide-binding</keyword>
<dbReference type="PROSITE" id="PS51194">
    <property type="entry name" value="HELICASE_CTER"/>
    <property type="match status" value="1"/>
</dbReference>
<comment type="similarity">
    <text evidence="2">Belongs to the DEAD box helicase family. DEAH subfamily.</text>
</comment>
<evidence type="ECO:0000256" key="5">
    <source>
        <dbReference type="ARBA" id="ARBA00022473"/>
    </source>
</evidence>
<evidence type="ECO:0000256" key="8">
    <source>
        <dbReference type="ARBA" id="ARBA00022782"/>
    </source>
</evidence>
<dbReference type="GO" id="GO:0051321">
    <property type="term" value="P:meiotic cell cycle"/>
    <property type="evidence" value="ECO:0007669"/>
    <property type="project" value="UniProtKB-KW"/>
</dbReference>
<dbReference type="SMART" id="SM00487">
    <property type="entry name" value="DEXDc"/>
    <property type="match status" value="1"/>
</dbReference>
<dbReference type="Pfam" id="PF00270">
    <property type="entry name" value="DEAD"/>
    <property type="match status" value="1"/>
</dbReference>
<evidence type="ECO:0000256" key="12">
    <source>
        <dbReference type="ARBA" id="ARBA00022871"/>
    </source>
</evidence>
<dbReference type="InterPro" id="IPR001650">
    <property type="entry name" value="Helicase_C-like"/>
</dbReference>
<keyword evidence="13" id="KW-0943">RNA-mediated gene silencing</keyword>
<keyword evidence="6" id="KW-0963">Cytoplasm</keyword>
<dbReference type="EC" id="3.6.4.13" evidence="3"/>
<dbReference type="Gene3D" id="3.40.50.300">
    <property type="entry name" value="P-loop containing nucleotide triphosphate hydrolases"/>
    <property type="match status" value="2"/>
</dbReference>
<keyword evidence="10" id="KW-0347">Helicase</keyword>
<dbReference type="PROSITE" id="PS00028">
    <property type="entry name" value="ZINC_FINGER_C2H2_1"/>
    <property type="match status" value="1"/>
</dbReference>
<dbReference type="InterPro" id="IPR007502">
    <property type="entry name" value="Helicase-assoc_dom"/>
</dbReference>
<evidence type="ECO:0000313" key="19">
    <source>
        <dbReference type="EMBL" id="JAS60603.1"/>
    </source>
</evidence>